<dbReference type="PANTHER" id="PTHR32361">
    <property type="entry name" value="FERRIC/CUPRIC REDUCTASE TRANSMEMBRANE COMPONENT"/>
    <property type="match status" value="1"/>
</dbReference>
<dbReference type="SUPFAM" id="SSF52343">
    <property type="entry name" value="Ferredoxin reductase-like, C-terminal NADP-linked domain"/>
    <property type="match status" value="1"/>
</dbReference>
<dbReference type="GO" id="GO:0006879">
    <property type="term" value="P:intracellular iron ion homeostasis"/>
    <property type="evidence" value="ECO:0007669"/>
    <property type="project" value="TreeGrafter"/>
</dbReference>
<dbReference type="OrthoDB" id="3944240at2759"/>
<dbReference type="EMBL" id="JAEVFJ010000030">
    <property type="protein sequence ID" value="KAH8093109.1"/>
    <property type="molecule type" value="Genomic_DNA"/>
</dbReference>
<accession>A0A8K0UIZ5</accession>
<keyword evidence="5" id="KW-0249">Electron transport</keyword>
<evidence type="ECO:0000256" key="2">
    <source>
        <dbReference type="ARBA" id="ARBA00006278"/>
    </source>
</evidence>
<dbReference type="InterPro" id="IPR039261">
    <property type="entry name" value="FNR_nucleotide-bd"/>
</dbReference>
<feature type="compositionally biased region" description="Low complexity" evidence="11">
    <location>
        <begin position="531"/>
        <end position="550"/>
    </location>
</feature>
<dbReference type="AlphaFoldDB" id="A0A8K0UIZ5"/>
<keyword evidence="4 12" id="KW-0812">Transmembrane</keyword>
<keyword evidence="9 12" id="KW-0472">Membrane</keyword>
<dbReference type="GO" id="GO:0015677">
    <property type="term" value="P:copper ion import"/>
    <property type="evidence" value="ECO:0007669"/>
    <property type="project" value="TreeGrafter"/>
</dbReference>
<evidence type="ECO:0000256" key="8">
    <source>
        <dbReference type="ARBA" id="ARBA00023065"/>
    </source>
</evidence>
<feature type="region of interest" description="Disordered" evidence="11">
    <location>
        <begin position="529"/>
        <end position="552"/>
    </location>
</feature>
<evidence type="ECO:0000256" key="7">
    <source>
        <dbReference type="ARBA" id="ARBA00023002"/>
    </source>
</evidence>
<evidence type="ECO:0000313" key="14">
    <source>
        <dbReference type="EMBL" id="KAH8093109.1"/>
    </source>
</evidence>
<comment type="similarity">
    <text evidence="2">Belongs to the ferric reductase (FRE) family.</text>
</comment>
<evidence type="ECO:0000256" key="4">
    <source>
        <dbReference type="ARBA" id="ARBA00022692"/>
    </source>
</evidence>
<dbReference type="InterPro" id="IPR017927">
    <property type="entry name" value="FAD-bd_FR_type"/>
</dbReference>
<dbReference type="SFLD" id="SFLDS00052">
    <property type="entry name" value="Ferric_Reductase_Domain"/>
    <property type="match status" value="1"/>
</dbReference>
<proteinExistence type="inferred from homology"/>
<dbReference type="Pfam" id="PF08030">
    <property type="entry name" value="NAD_binding_6"/>
    <property type="match status" value="1"/>
</dbReference>
<keyword evidence="8" id="KW-0406">Ion transport</keyword>
<keyword evidence="3" id="KW-0813">Transport</keyword>
<evidence type="ECO:0000256" key="12">
    <source>
        <dbReference type="SAM" id="Phobius"/>
    </source>
</evidence>
<feature type="transmembrane region" description="Helical" evidence="12">
    <location>
        <begin position="146"/>
        <end position="169"/>
    </location>
</feature>
<evidence type="ECO:0000256" key="1">
    <source>
        <dbReference type="ARBA" id="ARBA00004141"/>
    </source>
</evidence>
<dbReference type="InterPro" id="IPR013112">
    <property type="entry name" value="FAD-bd_8"/>
</dbReference>
<dbReference type="Pfam" id="PF01794">
    <property type="entry name" value="Ferric_reduct"/>
    <property type="match status" value="1"/>
</dbReference>
<feature type="domain" description="FAD-binding FR-type" evidence="13">
    <location>
        <begin position="285"/>
        <end position="413"/>
    </location>
</feature>
<feature type="transmembrane region" description="Helical" evidence="12">
    <location>
        <begin position="245"/>
        <end position="266"/>
    </location>
</feature>
<dbReference type="Proteomes" id="UP000813824">
    <property type="component" value="Unassembled WGS sequence"/>
</dbReference>
<feature type="transmembrane region" description="Helical" evidence="12">
    <location>
        <begin position="114"/>
        <end position="134"/>
    </location>
</feature>
<evidence type="ECO:0000259" key="13">
    <source>
        <dbReference type="PROSITE" id="PS51384"/>
    </source>
</evidence>
<evidence type="ECO:0000256" key="9">
    <source>
        <dbReference type="ARBA" id="ARBA00023136"/>
    </source>
</evidence>
<feature type="transmembrane region" description="Helical" evidence="12">
    <location>
        <begin position="181"/>
        <end position="201"/>
    </location>
</feature>
<dbReference type="Gene3D" id="3.40.50.80">
    <property type="entry name" value="Nucleotide-binding domain of ferredoxin-NADP reductase (FNR) module"/>
    <property type="match status" value="1"/>
</dbReference>
<dbReference type="GO" id="GO:0000293">
    <property type="term" value="F:ferric-chelate reductase activity"/>
    <property type="evidence" value="ECO:0007669"/>
    <property type="project" value="UniProtKB-ARBA"/>
</dbReference>
<keyword evidence="7" id="KW-0560">Oxidoreductase</keyword>
<dbReference type="GO" id="GO:0005886">
    <property type="term" value="C:plasma membrane"/>
    <property type="evidence" value="ECO:0007669"/>
    <property type="project" value="TreeGrafter"/>
</dbReference>
<dbReference type="CDD" id="cd06186">
    <property type="entry name" value="NOX_Duox_like_FAD_NADP"/>
    <property type="match status" value="1"/>
</dbReference>
<sequence>MGDFGAPPVIPEELRQYNSYVEDPKWQRKFSAIWATAAGIAILCSLPYFVHAVKSGRAFTSLFGISEDWSGKLYAPVPTVAEKPVRKRRRTPVVWLESIVSLLRWTLPGVELSFGQMIVIIGYLATILICSTMGADLVTNSNRAGFMALAQLPVVFLFATKNSVLSLLLGPGNGYEKLNYIHRWAGRGMFICATVHGSLWIRNHIQYDLPIMGQQKETSGVAAFSLLCILVLTSLRPIRRFLYQAFWVVHVLGFVAFFVTICYHTIYAAPWIYPPLAFYGLDLAMRLLRYRIKDASLVPVDQNMTLIHIHDCDAGWTAGQHVRLRVFFDGRISESHPLTIVNAPPSTSCIPSRSLTLAARVRGDWTRALNVYAREEQARLLEGQTSCCDKENTSVFVPVHVMLDGAYGGCSIDLGSYESILLVAGGSGATFTLGMLDDIVARCVKLGRRNGERTRRVEFAWCIRSFGCIDWFAPQLMAIANTAASSSSFDLHISVFVTCICNPDAIPPIPNSDVTIFRPSVTALLRQLTTPPSVSPSKSSSDPRSSDVSSIDLEDVGEEDMEALTERAIKSKLPWVGSGGGVGVCASGPESLIREAQNAVARLGVVRGREVGGVGLHTELFAL</sequence>
<dbReference type="InterPro" id="IPR013130">
    <property type="entry name" value="Fe3_Rdtase_TM_dom"/>
</dbReference>
<feature type="transmembrane region" description="Helical" evidence="12">
    <location>
        <begin position="32"/>
        <end position="50"/>
    </location>
</feature>
<protein>
    <submittedName>
        <fullName evidence="14">Iron reductase</fullName>
    </submittedName>
</protein>
<keyword evidence="10" id="KW-0325">Glycoprotein</keyword>
<dbReference type="PANTHER" id="PTHR32361:SF9">
    <property type="entry name" value="FERRIC REDUCTASE TRANSMEMBRANE COMPONENT 3-RELATED"/>
    <property type="match status" value="1"/>
</dbReference>
<evidence type="ECO:0000256" key="11">
    <source>
        <dbReference type="SAM" id="MobiDB-lite"/>
    </source>
</evidence>
<dbReference type="PROSITE" id="PS51384">
    <property type="entry name" value="FAD_FR"/>
    <property type="match status" value="1"/>
</dbReference>
<reference evidence="14" key="1">
    <citation type="journal article" date="2021" name="New Phytol.">
        <title>Evolutionary innovations through gain and loss of genes in the ectomycorrhizal Boletales.</title>
        <authorList>
            <person name="Wu G."/>
            <person name="Miyauchi S."/>
            <person name="Morin E."/>
            <person name="Kuo A."/>
            <person name="Drula E."/>
            <person name="Varga T."/>
            <person name="Kohler A."/>
            <person name="Feng B."/>
            <person name="Cao Y."/>
            <person name="Lipzen A."/>
            <person name="Daum C."/>
            <person name="Hundley H."/>
            <person name="Pangilinan J."/>
            <person name="Johnson J."/>
            <person name="Barry K."/>
            <person name="LaButti K."/>
            <person name="Ng V."/>
            <person name="Ahrendt S."/>
            <person name="Min B."/>
            <person name="Choi I.G."/>
            <person name="Park H."/>
            <person name="Plett J.M."/>
            <person name="Magnuson J."/>
            <person name="Spatafora J.W."/>
            <person name="Nagy L.G."/>
            <person name="Henrissat B."/>
            <person name="Grigoriev I.V."/>
            <person name="Yang Z.L."/>
            <person name="Xu J."/>
            <person name="Martin F.M."/>
        </authorList>
    </citation>
    <scope>NUCLEOTIDE SEQUENCE</scope>
    <source>
        <strain evidence="14">KKN 215</strain>
    </source>
</reference>
<comment type="subcellular location">
    <subcellularLocation>
        <location evidence="1">Membrane</location>
        <topology evidence="1">Multi-pass membrane protein</topology>
    </subcellularLocation>
</comment>
<dbReference type="InterPro" id="IPR013121">
    <property type="entry name" value="Fe_red_NAD-bd_6"/>
</dbReference>
<keyword evidence="6 12" id="KW-1133">Transmembrane helix</keyword>
<comment type="caution">
    <text evidence="14">The sequence shown here is derived from an EMBL/GenBank/DDBJ whole genome shotgun (WGS) entry which is preliminary data.</text>
</comment>
<keyword evidence="15" id="KW-1185">Reference proteome</keyword>
<evidence type="ECO:0000313" key="15">
    <source>
        <dbReference type="Proteomes" id="UP000813824"/>
    </source>
</evidence>
<name>A0A8K0UIZ5_9AGAR</name>
<organism evidence="14 15">
    <name type="scientific">Cristinia sonorae</name>
    <dbReference type="NCBI Taxonomy" id="1940300"/>
    <lineage>
        <taxon>Eukaryota</taxon>
        <taxon>Fungi</taxon>
        <taxon>Dikarya</taxon>
        <taxon>Basidiomycota</taxon>
        <taxon>Agaricomycotina</taxon>
        <taxon>Agaricomycetes</taxon>
        <taxon>Agaricomycetidae</taxon>
        <taxon>Agaricales</taxon>
        <taxon>Pleurotineae</taxon>
        <taxon>Stephanosporaceae</taxon>
        <taxon>Cristinia</taxon>
    </lineage>
</organism>
<dbReference type="GO" id="GO:0006826">
    <property type="term" value="P:iron ion transport"/>
    <property type="evidence" value="ECO:0007669"/>
    <property type="project" value="TreeGrafter"/>
</dbReference>
<evidence type="ECO:0000256" key="10">
    <source>
        <dbReference type="ARBA" id="ARBA00023180"/>
    </source>
</evidence>
<evidence type="ECO:0000256" key="5">
    <source>
        <dbReference type="ARBA" id="ARBA00022982"/>
    </source>
</evidence>
<feature type="transmembrane region" description="Helical" evidence="12">
    <location>
        <begin position="221"/>
        <end position="238"/>
    </location>
</feature>
<evidence type="ECO:0000256" key="6">
    <source>
        <dbReference type="ARBA" id="ARBA00022989"/>
    </source>
</evidence>
<dbReference type="InterPro" id="IPR051410">
    <property type="entry name" value="Ferric/Cupric_Reductase"/>
</dbReference>
<dbReference type="Pfam" id="PF08022">
    <property type="entry name" value="FAD_binding_8"/>
    <property type="match status" value="1"/>
</dbReference>
<gene>
    <name evidence="14" type="ORF">BXZ70DRAFT_440079</name>
</gene>
<dbReference type="SFLD" id="SFLDG01168">
    <property type="entry name" value="Ferric_reductase_subgroup_(FRE"/>
    <property type="match status" value="1"/>
</dbReference>
<evidence type="ECO:0000256" key="3">
    <source>
        <dbReference type="ARBA" id="ARBA00022448"/>
    </source>
</evidence>